<proteinExistence type="predicted"/>
<dbReference type="EMBL" id="NAJQ01000215">
    <property type="protein sequence ID" value="TKA74729.1"/>
    <property type="molecule type" value="Genomic_DNA"/>
</dbReference>
<evidence type="ECO:0000256" key="1">
    <source>
        <dbReference type="SAM" id="MobiDB-lite"/>
    </source>
</evidence>
<accession>A0A4V5NGF4</accession>
<comment type="caution">
    <text evidence="3">The sequence shown here is derived from an EMBL/GenBank/DDBJ whole genome shotgun (WGS) entry which is preliminary data.</text>
</comment>
<name>A0A4V5NGF4_9PEZI</name>
<feature type="compositionally biased region" description="Pro residues" evidence="1">
    <location>
        <begin position="333"/>
        <end position="346"/>
    </location>
</feature>
<feature type="domain" description="Gfd2/YDR514C-like C-terminal" evidence="2">
    <location>
        <begin position="170"/>
        <end position="410"/>
    </location>
</feature>
<evidence type="ECO:0000259" key="2">
    <source>
        <dbReference type="Pfam" id="PF21762"/>
    </source>
</evidence>
<reference evidence="3 4" key="1">
    <citation type="submission" date="2017-03" db="EMBL/GenBank/DDBJ databases">
        <title>Genomes of endolithic fungi from Antarctica.</title>
        <authorList>
            <person name="Coleine C."/>
            <person name="Masonjones S."/>
            <person name="Stajich J.E."/>
        </authorList>
    </citation>
    <scope>NUCLEOTIDE SEQUENCE [LARGE SCALE GENOMIC DNA]</scope>
    <source>
        <strain evidence="3 4">CCFEE 5184</strain>
    </source>
</reference>
<evidence type="ECO:0000313" key="3">
    <source>
        <dbReference type="EMBL" id="TKA74729.1"/>
    </source>
</evidence>
<dbReference type="PANTHER" id="PTHR28083">
    <property type="entry name" value="GOOD FOR FULL DBP5 ACTIVITY PROTEIN 2"/>
    <property type="match status" value="1"/>
</dbReference>
<dbReference type="Proteomes" id="UP000309340">
    <property type="component" value="Unassembled WGS sequence"/>
</dbReference>
<feature type="compositionally biased region" description="Low complexity" evidence="1">
    <location>
        <begin position="314"/>
        <end position="332"/>
    </location>
</feature>
<feature type="region of interest" description="Disordered" evidence="1">
    <location>
        <begin position="1"/>
        <end position="39"/>
    </location>
</feature>
<protein>
    <recommendedName>
        <fullName evidence="2">Gfd2/YDR514C-like C-terminal domain-containing protein</fullName>
    </recommendedName>
</protein>
<dbReference type="InterPro" id="IPR048519">
    <property type="entry name" value="Gfd2/YDR514C-like_C"/>
</dbReference>
<dbReference type="AlphaFoldDB" id="A0A4V5NGF4"/>
<organism evidence="3 4">
    <name type="scientific">Friedmanniomyces simplex</name>
    <dbReference type="NCBI Taxonomy" id="329884"/>
    <lineage>
        <taxon>Eukaryota</taxon>
        <taxon>Fungi</taxon>
        <taxon>Dikarya</taxon>
        <taxon>Ascomycota</taxon>
        <taxon>Pezizomycotina</taxon>
        <taxon>Dothideomycetes</taxon>
        <taxon>Dothideomycetidae</taxon>
        <taxon>Mycosphaerellales</taxon>
        <taxon>Teratosphaeriaceae</taxon>
        <taxon>Friedmanniomyces</taxon>
    </lineage>
</organism>
<feature type="region of interest" description="Disordered" evidence="1">
    <location>
        <begin position="263"/>
        <end position="284"/>
    </location>
</feature>
<dbReference type="PANTHER" id="PTHR28083:SF1">
    <property type="entry name" value="GOOD FOR FULL DBP5 ACTIVITY PROTEIN 2"/>
    <property type="match status" value="1"/>
</dbReference>
<dbReference type="STRING" id="329884.A0A4V5NGF4"/>
<dbReference type="OrthoDB" id="5953249at2759"/>
<gene>
    <name evidence="3" type="ORF">B0A55_04039</name>
</gene>
<feature type="region of interest" description="Disordered" evidence="1">
    <location>
        <begin position="314"/>
        <end position="347"/>
    </location>
</feature>
<sequence>MPPRAGSGRLSKLRRATDSVKAKAVKARSKQSALDTSPTVVQRAVLTPKTNPAPPRLSAASSSRRPTWLPANLNTVIALRIPAATAASDARAARRAAARYAQARLQLVASTQVALANSRVGAGKSKLVPSASQYGSLESLQTLLGIAQPRRDLPQTLGPPDKPSPPSNAVLVSIDTEFERSGLLDYVIEVGITILRIPKIYGTAPGERICNWSAAMEHRHIVLDVTRKPRYRMRGSLFGKSLLMDPDDAKAAISKILHAAATHQPLPTGQPSEEPPETETPAEPREPADLILVGQSIAGDIIALKDRPLHIDLQPTAAPATPTPTPQQQDPDSAPPPPPPPQPPLPRFKAVYDTLALTQQARKRGASFPSAKLGYVARLIGIDPDYWDGSSVRGAHNASNDAAYAMMVLLLHAVRGESLGKAGALEEVPAEEEGGAEVYGSMMPVERESKRKGGVLVGVVRLGVVGVVAGLVQLALLGLGPGAEEGGDEGDGDGDA</sequence>
<dbReference type="Pfam" id="PF21762">
    <property type="entry name" value="DEDDh_C"/>
    <property type="match status" value="1"/>
</dbReference>
<keyword evidence="4" id="KW-1185">Reference proteome</keyword>
<evidence type="ECO:0000313" key="4">
    <source>
        <dbReference type="Proteomes" id="UP000309340"/>
    </source>
</evidence>
<dbReference type="InterPro" id="IPR040151">
    <property type="entry name" value="Gfd2/YDR514C-like"/>
</dbReference>